<evidence type="ECO:0000256" key="2">
    <source>
        <dbReference type="ARBA" id="ARBA00022729"/>
    </source>
</evidence>
<keyword evidence="3 7" id="KW-0456">Lyase</keyword>
<name>A0A9P7YVB2_9HELO</name>
<comment type="caution">
    <text evidence="7">The sequence shown here is derived from an EMBL/GenBank/DDBJ whole genome shotgun (WGS) entry which is preliminary data.</text>
</comment>
<dbReference type="Pfam" id="PF02278">
    <property type="entry name" value="Lyase_8"/>
    <property type="match status" value="1"/>
</dbReference>
<keyword evidence="8" id="KW-1185">Reference proteome</keyword>
<evidence type="ECO:0000313" key="8">
    <source>
        <dbReference type="Proteomes" id="UP000887226"/>
    </source>
</evidence>
<dbReference type="InterPro" id="IPR011013">
    <property type="entry name" value="Gal_mutarotase_sf_dom"/>
</dbReference>
<dbReference type="EMBL" id="MU254436">
    <property type="protein sequence ID" value="KAG9240474.1"/>
    <property type="molecule type" value="Genomic_DNA"/>
</dbReference>
<sequence length="783" mass="85318">MRHSWLATVTVATLLGGVRQVASEVSSDVLALLTERRSSDLAEFPDPTWFDDMSTWLSSQKDDGTWDDVIYLSGCDAERANWPIQQHWNRIITFASAWTGLNSAVSSNWTQDEDLYSAISKGIDYWFENDFTESDCMGEGGEDDYNCPCGTPGLWNQNWYDQAILIPQLCSLTCLLIKDANLTDTQLAGCERIPLRAYDLTDMSYGNGGYLTGSNAVNVMQNSVSLALFMENGTILTDAYTRIMALMTFEDVEMEDGIHRDGSFLQHDGVLYNSNYGKDFLNAFIQVGGEAVGTEFEPGNSTMEAIAAQVRGNEWMIVVDEETGQEYWDVNAIGRFVAFATSDLMANSDINFNVTKLATATSNFVGANNISDTIQRLLSNGTEKLIGNKGLWASDLMVHRRESFVLTNKMLSTRSANTEYVNAANPYGYHLGQGTLFSYVSGNEYKDIMDAWDWNLVPGTTALLEYPTLSSSIVKFNGENNFVGSVSDGTFGMSVEDYVDPYDGSISYQKVWFFLEDSVVVVTTNIQANASGPGVITVLDNRANTGGDILVDGEIVDASEGITKEGNTLCYGGNGYMAFDDPFDLTLFLGDRTGNWTELSTSAAGVTTVPIFSAYTAVSNESFSYAYFPASTCDALVEEKKNPTAQPIVEDNISGVISGCKLGLAFWPEASNMSITLKLSELGWATSGSVTISSTQPGAYLFAGESDRKMPGMGLVVTLSDPTQNLTSTSFSLEFEGISVKDLKLNSEKGIKEVNNAVEVEIELPTGGMAGSSVSHHLLLRDS</sequence>
<evidence type="ECO:0000256" key="3">
    <source>
        <dbReference type="ARBA" id="ARBA00023239"/>
    </source>
</evidence>
<evidence type="ECO:0000313" key="7">
    <source>
        <dbReference type="EMBL" id="KAG9240474.1"/>
    </source>
</evidence>
<reference evidence="7" key="1">
    <citation type="journal article" date="2021" name="IMA Fungus">
        <title>Genomic characterization of three marine fungi, including Emericellopsis atlantica sp. nov. with signatures of a generalist lifestyle and marine biomass degradation.</title>
        <authorList>
            <person name="Hagestad O.C."/>
            <person name="Hou L."/>
            <person name="Andersen J.H."/>
            <person name="Hansen E.H."/>
            <person name="Altermark B."/>
            <person name="Li C."/>
            <person name="Kuhnert E."/>
            <person name="Cox R.J."/>
            <person name="Crous P.W."/>
            <person name="Spatafora J.W."/>
            <person name="Lail K."/>
            <person name="Amirebrahimi M."/>
            <person name="Lipzen A."/>
            <person name="Pangilinan J."/>
            <person name="Andreopoulos W."/>
            <person name="Hayes R.D."/>
            <person name="Ng V."/>
            <person name="Grigoriev I.V."/>
            <person name="Jackson S.A."/>
            <person name="Sutton T.D.S."/>
            <person name="Dobson A.D.W."/>
            <person name="Rama T."/>
        </authorList>
    </citation>
    <scope>NUCLEOTIDE SEQUENCE</scope>
    <source>
        <strain evidence="7">TRa3180A</strain>
    </source>
</reference>
<dbReference type="Gene3D" id="2.60.220.10">
    <property type="entry name" value="Polysaccharide lyase family 8-like, C-terminal"/>
    <property type="match status" value="1"/>
</dbReference>
<dbReference type="PANTHER" id="PTHR38481:SF1">
    <property type="entry name" value="HYALURONATE LYASE"/>
    <property type="match status" value="1"/>
</dbReference>
<evidence type="ECO:0000256" key="1">
    <source>
        <dbReference type="ARBA" id="ARBA00006699"/>
    </source>
</evidence>
<accession>A0A9P7YVB2</accession>
<dbReference type="InterPro" id="IPR038970">
    <property type="entry name" value="Lyase_8"/>
</dbReference>
<evidence type="ECO:0000259" key="6">
    <source>
        <dbReference type="Pfam" id="PF08124"/>
    </source>
</evidence>
<proteinExistence type="inferred from homology"/>
<comment type="similarity">
    <text evidence="1">Belongs to the polysaccharide lyase 8 family.</text>
</comment>
<evidence type="ECO:0000259" key="5">
    <source>
        <dbReference type="Pfam" id="PF02278"/>
    </source>
</evidence>
<dbReference type="InterPro" id="IPR014718">
    <property type="entry name" value="GH-type_carb-bd"/>
</dbReference>
<dbReference type="AlphaFoldDB" id="A0A9P7YVB2"/>
<dbReference type="GO" id="GO:0030246">
    <property type="term" value="F:carbohydrate binding"/>
    <property type="evidence" value="ECO:0007669"/>
    <property type="project" value="InterPro"/>
</dbReference>
<dbReference type="PANTHER" id="PTHR38481">
    <property type="entry name" value="HYALURONATE LYASE"/>
    <property type="match status" value="1"/>
</dbReference>
<feature type="domain" description="Polysaccharide lyase 8 N-terminal alpha-helical" evidence="6">
    <location>
        <begin position="157"/>
        <end position="310"/>
    </location>
</feature>
<dbReference type="Gene3D" id="1.50.10.100">
    <property type="entry name" value="Chondroitin AC/alginate lyase"/>
    <property type="match status" value="1"/>
</dbReference>
<dbReference type="GO" id="GO:0016837">
    <property type="term" value="F:carbon-oxygen lyase activity, acting on polysaccharides"/>
    <property type="evidence" value="ECO:0007669"/>
    <property type="project" value="UniProtKB-ARBA"/>
</dbReference>
<feature type="chain" id="PRO_5040146899" evidence="4">
    <location>
        <begin position="24"/>
        <end position="783"/>
    </location>
</feature>
<dbReference type="SUPFAM" id="SSF74650">
    <property type="entry name" value="Galactose mutarotase-like"/>
    <property type="match status" value="1"/>
</dbReference>
<protein>
    <submittedName>
        <fullName evidence="7">Polysaccharide lyase family 8 protein</fullName>
    </submittedName>
</protein>
<dbReference type="InterPro" id="IPR012970">
    <property type="entry name" value="Lyase_8_alpha_N"/>
</dbReference>
<keyword evidence="2 4" id="KW-0732">Signal</keyword>
<dbReference type="OrthoDB" id="5980780at2759"/>
<dbReference type="GO" id="GO:0005576">
    <property type="term" value="C:extracellular region"/>
    <property type="evidence" value="ECO:0007669"/>
    <property type="project" value="InterPro"/>
</dbReference>
<feature type="domain" description="Polysaccharide lyase family 8 central" evidence="5">
    <location>
        <begin position="391"/>
        <end position="630"/>
    </location>
</feature>
<dbReference type="Pfam" id="PF08124">
    <property type="entry name" value="Lyase_8_N"/>
    <property type="match status" value="1"/>
</dbReference>
<dbReference type="GO" id="GO:0005975">
    <property type="term" value="P:carbohydrate metabolic process"/>
    <property type="evidence" value="ECO:0007669"/>
    <property type="project" value="InterPro"/>
</dbReference>
<gene>
    <name evidence="7" type="ORF">BJ878DRAFT_289666</name>
</gene>
<dbReference type="Gene3D" id="2.70.98.10">
    <property type="match status" value="1"/>
</dbReference>
<dbReference type="SUPFAM" id="SSF48230">
    <property type="entry name" value="Chondroitin AC/alginate lyase"/>
    <property type="match status" value="1"/>
</dbReference>
<evidence type="ECO:0000256" key="4">
    <source>
        <dbReference type="SAM" id="SignalP"/>
    </source>
</evidence>
<dbReference type="InterPro" id="IPR003159">
    <property type="entry name" value="Lyase_8_central_dom"/>
</dbReference>
<dbReference type="InterPro" id="IPR008929">
    <property type="entry name" value="Chondroitin_lyas"/>
</dbReference>
<dbReference type="InterPro" id="IPR011071">
    <property type="entry name" value="Lyase_8-like_C"/>
</dbReference>
<organism evidence="7 8">
    <name type="scientific">Calycina marina</name>
    <dbReference type="NCBI Taxonomy" id="1763456"/>
    <lineage>
        <taxon>Eukaryota</taxon>
        <taxon>Fungi</taxon>
        <taxon>Dikarya</taxon>
        <taxon>Ascomycota</taxon>
        <taxon>Pezizomycotina</taxon>
        <taxon>Leotiomycetes</taxon>
        <taxon>Helotiales</taxon>
        <taxon>Pezizellaceae</taxon>
        <taxon>Calycina</taxon>
    </lineage>
</organism>
<dbReference type="Proteomes" id="UP000887226">
    <property type="component" value="Unassembled WGS sequence"/>
</dbReference>
<feature type="signal peptide" evidence="4">
    <location>
        <begin position="1"/>
        <end position="23"/>
    </location>
</feature>